<dbReference type="CDD" id="cd08504">
    <property type="entry name" value="PBP2_OppA"/>
    <property type="match status" value="1"/>
</dbReference>
<dbReference type="Pfam" id="PF00496">
    <property type="entry name" value="SBP_bac_5"/>
    <property type="match status" value="1"/>
</dbReference>
<name>A0A6N6JF28_9RHOB</name>
<organism evidence="7 8">
    <name type="scientific">Litoreibacter roseus</name>
    <dbReference type="NCBI Taxonomy" id="2601869"/>
    <lineage>
        <taxon>Bacteria</taxon>
        <taxon>Pseudomonadati</taxon>
        <taxon>Pseudomonadota</taxon>
        <taxon>Alphaproteobacteria</taxon>
        <taxon>Rhodobacterales</taxon>
        <taxon>Roseobacteraceae</taxon>
        <taxon>Litoreibacter</taxon>
    </lineage>
</organism>
<evidence type="ECO:0000256" key="5">
    <source>
        <dbReference type="SAM" id="SignalP"/>
    </source>
</evidence>
<dbReference type="Proteomes" id="UP000436822">
    <property type="component" value="Unassembled WGS sequence"/>
</dbReference>
<reference evidence="7 8" key="1">
    <citation type="submission" date="2019-12" db="EMBL/GenBank/DDBJ databases">
        <title>Litoreibacter badius sp. nov., a novel bacteriochlorophyll a-containing bacterium in the genus Litoreibacter.</title>
        <authorList>
            <person name="Kanamuro M."/>
            <person name="Takabe Y."/>
            <person name="Mori K."/>
            <person name="Takaichi S."/>
            <person name="Hanada S."/>
        </authorList>
    </citation>
    <scope>NUCLEOTIDE SEQUENCE [LARGE SCALE GENOMIC DNA]</scope>
    <source>
        <strain evidence="7 8">K6</strain>
    </source>
</reference>
<dbReference type="InterPro" id="IPR000914">
    <property type="entry name" value="SBP_5_dom"/>
</dbReference>
<keyword evidence="3" id="KW-0813">Transport</keyword>
<sequence length="546" mass="61124">MKRRTLLALTTSLILATKPLLADGHALTVHPETGEKLAADQTFSYRMLDQFPTLDPALNEETAGFHAIRQMFEALVSQDADGNIVPGVAESWETKDNQTWTFNLRQDAKWSNGDPVTANDFIYAWRRAVSPATASPYAWYIELSSIENAAEILAGEADPETLGAEAVDDYTLRVSLTQPLPFFTSIVTYATFMPVHEATIEAHGSDWTQPGNIVSNGAYVLEDVALNEYWSATKNPEYWDAESVIIEKVTGLIINDVNQALTRYESGEYDMIEPLPAGSFPRLQEERPDEAVSVPRLCSYYYQFNQTDTGHPALQDPNVRRALSLAIDRDIIVDQILQGGQTAAFTFSHAKTAGFVTPEIDYMNMSQADRDAEAQSLLQEAGFGTGGEPLELDLIYNTSENHKQIATVISQMWKQKLGVETTLSNYEWSTYLDIRKAQNFDVARSAWCADYNEASTFLKTMVTDHENNDGKYSNPQVDELMAGFATAEDPQAIYSEVERIIAADMGIAPIYHYANAFLLRADMKGWPYNNAENNWYVKDFYRVAEE</sequence>
<comment type="caution">
    <text evidence="7">The sequence shown here is derived from an EMBL/GenBank/DDBJ whole genome shotgun (WGS) entry which is preliminary data.</text>
</comment>
<dbReference type="InterPro" id="IPR039424">
    <property type="entry name" value="SBP_5"/>
</dbReference>
<proteinExistence type="inferred from homology"/>
<dbReference type="PIRSF" id="PIRSF002741">
    <property type="entry name" value="MppA"/>
    <property type="match status" value="1"/>
</dbReference>
<comment type="subcellular location">
    <subcellularLocation>
        <location evidence="1">Periplasm</location>
    </subcellularLocation>
</comment>
<keyword evidence="8" id="KW-1185">Reference proteome</keyword>
<evidence type="ECO:0000256" key="3">
    <source>
        <dbReference type="ARBA" id="ARBA00022448"/>
    </source>
</evidence>
<dbReference type="GO" id="GO:0015833">
    <property type="term" value="P:peptide transport"/>
    <property type="evidence" value="ECO:0007669"/>
    <property type="project" value="TreeGrafter"/>
</dbReference>
<dbReference type="InterPro" id="IPR030678">
    <property type="entry name" value="Peptide/Ni-bd"/>
</dbReference>
<evidence type="ECO:0000256" key="2">
    <source>
        <dbReference type="ARBA" id="ARBA00005695"/>
    </source>
</evidence>
<dbReference type="FunFam" id="3.10.105.10:FF:000001">
    <property type="entry name" value="Oligopeptide ABC transporter, oligopeptide-binding protein"/>
    <property type="match status" value="1"/>
</dbReference>
<dbReference type="PANTHER" id="PTHR30290">
    <property type="entry name" value="PERIPLASMIC BINDING COMPONENT OF ABC TRANSPORTER"/>
    <property type="match status" value="1"/>
</dbReference>
<dbReference type="EMBL" id="BLJE01000002">
    <property type="protein sequence ID" value="GFE64951.1"/>
    <property type="molecule type" value="Genomic_DNA"/>
</dbReference>
<evidence type="ECO:0000259" key="6">
    <source>
        <dbReference type="Pfam" id="PF00496"/>
    </source>
</evidence>
<dbReference type="OrthoDB" id="9803988at2"/>
<dbReference type="Gene3D" id="3.40.190.10">
    <property type="entry name" value="Periplasmic binding protein-like II"/>
    <property type="match status" value="1"/>
</dbReference>
<dbReference type="SUPFAM" id="SSF53850">
    <property type="entry name" value="Periplasmic binding protein-like II"/>
    <property type="match status" value="1"/>
</dbReference>
<evidence type="ECO:0000256" key="1">
    <source>
        <dbReference type="ARBA" id="ARBA00004418"/>
    </source>
</evidence>
<dbReference type="GO" id="GO:0043190">
    <property type="term" value="C:ATP-binding cassette (ABC) transporter complex"/>
    <property type="evidence" value="ECO:0007669"/>
    <property type="project" value="InterPro"/>
</dbReference>
<dbReference type="FunFam" id="3.90.76.10:FF:000001">
    <property type="entry name" value="Oligopeptide ABC transporter substrate-binding protein"/>
    <property type="match status" value="1"/>
</dbReference>
<accession>A0A6N6JF28</accession>
<comment type="similarity">
    <text evidence="2">Belongs to the bacterial solute-binding protein 5 family.</text>
</comment>
<evidence type="ECO:0000313" key="7">
    <source>
        <dbReference type="EMBL" id="GFE64951.1"/>
    </source>
</evidence>
<evidence type="ECO:0000256" key="4">
    <source>
        <dbReference type="ARBA" id="ARBA00022729"/>
    </source>
</evidence>
<feature type="signal peptide" evidence="5">
    <location>
        <begin position="1"/>
        <end position="22"/>
    </location>
</feature>
<dbReference type="GO" id="GO:1904680">
    <property type="term" value="F:peptide transmembrane transporter activity"/>
    <property type="evidence" value="ECO:0007669"/>
    <property type="project" value="TreeGrafter"/>
</dbReference>
<keyword evidence="4 5" id="KW-0732">Signal</keyword>
<evidence type="ECO:0000313" key="8">
    <source>
        <dbReference type="Proteomes" id="UP000436822"/>
    </source>
</evidence>
<feature type="domain" description="Solute-binding protein family 5" evidence="6">
    <location>
        <begin position="83"/>
        <end position="467"/>
    </location>
</feature>
<dbReference type="GO" id="GO:0030288">
    <property type="term" value="C:outer membrane-bounded periplasmic space"/>
    <property type="evidence" value="ECO:0007669"/>
    <property type="project" value="TreeGrafter"/>
</dbReference>
<gene>
    <name evidence="7" type="ORF">KIN_20250</name>
</gene>
<dbReference type="PANTHER" id="PTHR30290:SF10">
    <property type="entry name" value="PERIPLASMIC OLIGOPEPTIDE-BINDING PROTEIN-RELATED"/>
    <property type="match status" value="1"/>
</dbReference>
<dbReference type="RefSeq" id="WP_159806499.1">
    <property type="nucleotide sequence ID" value="NZ_BLJE01000002.1"/>
</dbReference>
<dbReference type="Gene3D" id="3.10.105.10">
    <property type="entry name" value="Dipeptide-binding Protein, Domain 3"/>
    <property type="match status" value="1"/>
</dbReference>
<dbReference type="Gene3D" id="3.90.76.10">
    <property type="entry name" value="Dipeptide-binding Protein, Domain 1"/>
    <property type="match status" value="1"/>
</dbReference>
<protein>
    <submittedName>
        <fullName evidence="7">Peptide ABC transporter substrate-binding protein</fullName>
    </submittedName>
</protein>
<dbReference type="AlphaFoldDB" id="A0A6N6JF28"/>
<feature type="chain" id="PRO_5026711840" evidence="5">
    <location>
        <begin position="23"/>
        <end position="546"/>
    </location>
</feature>